<feature type="transmembrane region" description="Helical" evidence="1">
    <location>
        <begin position="18"/>
        <end position="41"/>
    </location>
</feature>
<dbReference type="AlphaFoldDB" id="A0A285N0T8"/>
<keyword evidence="3" id="KW-1185">Reference proteome</keyword>
<accession>A0A285N0T8</accession>
<feature type="transmembrane region" description="Helical" evidence="1">
    <location>
        <begin position="151"/>
        <end position="179"/>
    </location>
</feature>
<feature type="transmembrane region" description="Helical" evidence="1">
    <location>
        <begin position="191"/>
        <end position="215"/>
    </location>
</feature>
<keyword evidence="1" id="KW-0472">Membrane</keyword>
<evidence type="ECO:0000313" key="3">
    <source>
        <dbReference type="Proteomes" id="UP000219356"/>
    </source>
</evidence>
<keyword evidence="1" id="KW-1133">Transmembrane helix</keyword>
<protein>
    <submittedName>
        <fullName evidence="2">Putative membrane protein</fullName>
    </submittedName>
</protein>
<feature type="transmembrane region" description="Helical" evidence="1">
    <location>
        <begin position="246"/>
        <end position="266"/>
    </location>
</feature>
<keyword evidence="1" id="KW-0812">Transmembrane</keyword>
<evidence type="ECO:0000256" key="1">
    <source>
        <dbReference type="SAM" id="Phobius"/>
    </source>
</evidence>
<proteinExistence type="predicted"/>
<feature type="transmembrane region" description="Helical" evidence="1">
    <location>
        <begin position="221"/>
        <end position="239"/>
    </location>
</feature>
<feature type="transmembrane region" description="Helical" evidence="1">
    <location>
        <begin position="113"/>
        <end position="131"/>
    </location>
</feature>
<dbReference type="Pfam" id="PF04018">
    <property type="entry name" value="VCA0040-like"/>
    <property type="match status" value="1"/>
</dbReference>
<organism evidence="2 3">
    <name type="scientific">Terribacillus aidingensis</name>
    <dbReference type="NCBI Taxonomy" id="586416"/>
    <lineage>
        <taxon>Bacteria</taxon>
        <taxon>Bacillati</taxon>
        <taxon>Bacillota</taxon>
        <taxon>Bacilli</taxon>
        <taxon>Bacillales</taxon>
        <taxon>Bacillaceae</taxon>
        <taxon>Terribacillus</taxon>
    </lineage>
</organism>
<feature type="transmembrane region" description="Helical" evidence="1">
    <location>
        <begin position="53"/>
        <end position="74"/>
    </location>
</feature>
<name>A0A285N0T8_9BACI</name>
<dbReference type="OrthoDB" id="9793746at2"/>
<evidence type="ECO:0000313" key="2">
    <source>
        <dbReference type="EMBL" id="SNZ02948.1"/>
    </source>
</evidence>
<reference evidence="3" key="1">
    <citation type="submission" date="2017-09" db="EMBL/GenBank/DDBJ databases">
        <authorList>
            <person name="Varghese N."/>
            <person name="Submissions S."/>
        </authorList>
    </citation>
    <scope>NUCLEOTIDE SEQUENCE [LARGE SCALE GENOMIC DNA]</scope>
    <source>
        <strain evidence="3">CGMCC 1.8913</strain>
    </source>
</reference>
<dbReference type="EMBL" id="OBEK01000001">
    <property type="protein sequence ID" value="SNZ02948.1"/>
    <property type="molecule type" value="Genomic_DNA"/>
</dbReference>
<dbReference type="Proteomes" id="UP000219356">
    <property type="component" value="Unassembled WGS sequence"/>
</dbReference>
<dbReference type="PANTHER" id="PTHR37308">
    <property type="entry name" value="INTEGRAL MEMBRANE PROTEIN"/>
    <property type="match status" value="1"/>
</dbReference>
<dbReference type="InterPro" id="IPR007163">
    <property type="entry name" value="VCA0040-like"/>
</dbReference>
<dbReference type="PANTHER" id="PTHR37308:SF1">
    <property type="entry name" value="POLYPRENYL-PHOSPHATE TRANSPORTER"/>
    <property type="match status" value="1"/>
</dbReference>
<feature type="transmembrane region" description="Helical" evidence="1">
    <location>
        <begin position="80"/>
        <end position="101"/>
    </location>
</feature>
<dbReference type="RefSeq" id="WP_097038471.1">
    <property type="nucleotide sequence ID" value="NZ_OBEK01000001.1"/>
</dbReference>
<gene>
    <name evidence="2" type="ORF">SAMN05421503_0237</name>
</gene>
<sequence>MFQWRNIFKGMAMGVSDLIPGVSGGTIALLLGIYQQFIASINGVFSKRWKQSLLFLIPIGIGIVIALLLVSRLVEWLIEVYPQPTFIFFLGLIIGIIPTLLKEIDFKQSFTPVHYVLLLIGAALVASTAFVKDDNMAAVIEHLSQSDYLLLFFAGWLASSAMILPGISGSFVLLLLGVYPTVINAISNLNFAVILTVGAGVFIGVLVTSKLITILLAKFKAGTYAVMIGFIVGSIVIIYPGFPGNAVLIIVSITAFIAGVICAYLLSGLDVEK</sequence>